<dbReference type="SUPFAM" id="SSF48452">
    <property type="entry name" value="TPR-like"/>
    <property type="match status" value="1"/>
</dbReference>
<dbReference type="Proteomes" id="UP000214365">
    <property type="component" value="Unassembled WGS sequence"/>
</dbReference>
<reference evidence="1 2" key="1">
    <citation type="submission" date="2015-06" db="EMBL/GenBank/DDBJ databases">
        <title>Talaromyces atroroseus IBT 11181 draft genome.</title>
        <authorList>
            <person name="Rasmussen K.B."/>
            <person name="Rasmussen S."/>
            <person name="Petersen B."/>
            <person name="Sicheritz-Ponten T."/>
            <person name="Mortensen U.H."/>
            <person name="Thrane U."/>
        </authorList>
    </citation>
    <scope>NUCLEOTIDE SEQUENCE [LARGE SCALE GENOMIC DNA]</scope>
    <source>
        <strain evidence="1 2">IBT 11181</strain>
    </source>
</reference>
<dbReference type="AlphaFoldDB" id="A0A225AUI2"/>
<accession>A0A225AUI2</accession>
<dbReference type="STRING" id="1441469.A0A225AUI2"/>
<organism evidence="1 2">
    <name type="scientific">Talaromyces atroroseus</name>
    <dbReference type="NCBI Taxonomy" id="1441469"/>
    <lineage>
        <taxon>Eukaryota</taxon>
        <taxon>Fungi</taxon>
        <taxon>Dikarya</taxon>
        <taxon>Ascomycota</taxon>
        <taxon>Pezizomycotina</taxon>
        <taxon>Eurotiomycetes</taxon>
        <taxon>Eurotiomycetidae</taxon>
        <taxon>Eurotiales</taxon>
        <taxon>Trichocomaceae</taxon>
        <taxon>Talaromyces</taxon>
        <taxon>Talaromyces sect. Trachyspermi</taxon>
    </lineage>
</organism>
<evidence type="ECO:0000313" key="2">
    <source>
        <dbReference type="Proteomes" id="UP000214365"/>
    </source>
</evidence>
<comment type="caution">
    <text evidence="1">The sequence shown here is derived from an EMBL/GenBank/DDBJ whole genome shotgun (WGS) entry which is preliminary data.</text>
</comment>
<name>A0A225AUI2_TALAT</name>
<sequence>MAAKPSLRYRRPRFVLRHRHHKTKHVTFDLPAQTDSRPPQDRNQLISTQSSIDQMDEATLSMACTLAYLDSDAGIPKSLLIRAGRPLRRWALDGEPEEISPRETGIMPELVDTLCSAEGSEIVTKQLRLYGFLGLDTRYGGGGDDSDLLRMDAGIRAMCKQKILDPNYWMLQALLLVCHAFPTDAHLDVDFYELGLFYIVQFQHVITRHYDRLRVMDLLSIETQQIVAYALIASSHFSSTTWKLDAIERAGSIAAGLATPDECLDMMILTRKTDLFYPDSMTLPEIDYQFPNPHIKSKKLYALCGELLLARSTLQLQQSNENINTAFSLLHRVQPVDRNHISTLEELILQKKAICWGRIRRFQGRFEVARQVLEDLYNARQYPEGVVSVGASSCDLISELAATHCELGNPVEAEMLISARLESIFDGRPMRERTEEQEEAILRLRLALAEAVLHQAEYWRAEDIYRDVDRRLCITQGARRPESIRSTCRLNIGLARVQHVRGQWVSALKRWERALRVYEKYPFAQDFGTAVVCASVSYVRGKLGDAHGAALYADKARKLLEVTGCWSQYAGLGTWLEEVLL</sequence>
<gene>
    <name evidence="1" type="ORF">UA08_05508</name>
</gene>
<proteinExistence type="predicted"/>
<dbReference type="RefSeq" id="XP_020119380.1">
    <property type="nucleotide sequence ID" value="XM_020268303.1"/>
</dbReference>
<dbReference type="GeneID" id="31005264"/>
<dbReference type="Gene3D" id="1.25.40.10">
    <property type="entry name" value="Tetratricopeptide repeat domain"/>
    <property type="match status" value="1"/>
</dbReference>
<dbReference type="OrthoDB" id="427518at2759"/>
<protein>
    <submittedName>
        <fullName evidence="1">Uncharacterized protein</fullName>
    </submittedName>
</protein>
<evidence type="ECO:0000313" key="1">
    <source>
        <dbReference type="EMBL" id="OKL59259.1"/>
    </source>
</evidence>
<dbReference type="InterPro" id="IPR011990">
    <property type="entry name" value="TPR-like_helical_dom_sf"/>
</dbReference>
<dbReference type="EMBL" id="LFMY01000008">
    <property type="protein sequence ID" value="OKL59259.1"/>
    <property type="molecule type" value="Genomic_DNA"/>
</dbReference>
<keyword evidence="2" id="KW-1185">Reference proteome</keyword>